<gene>
    <name evidence="7" type="ORF">O1Q84_27365</name>
</gene>
<dbReference type="InterPro" id="IPR018003">
    <property type="entry name" value="Insecticidal_toxin/plasmid_vir"/>
</dbReference>
<evidence type="ECO:0000259" key="5">
    <source>
        <dbReference type="Pfam" id="PF18518"/>
    </source>
</evidence>
<protein>
    <submittedName>
        <fullName evidence="7">Tc toxin subunit A</fullName>
    </submittedName>
</protein>
<evidence type="ECO:0000313" key="8">
    <source>
        <dbReference type="Proteomes" id="UP001156560"/>
    </source>
</evidence>
<dbReference type="Pfam" id="PF18413">
    <property type="entry name" value="Neuraminidase"/>
    <property type="match status" value="1"/>
</dbReference>
<dbReference type="Pfam" id="PF18518">
    <property type="entry name" value="TcA_RBD"/>
    <property type="match status" value="1"/>
</dbReference>
<geneLocation type="plasmid" evidence="7 8">
    <name>pHLC</name>
</geneLocation>
<feature type="domain" description="ABC toxin N-terminal" evidence="6">
    <location>
        <begin position="965"/>
        <end position="1082"/>
    </location>
</feature>
<keyword evidence="2" id="KW-0175">Coiled coil</keyword>
<dbReference type="InterPro" id="IPR040840">
    <property type="entry name" value="TcA_TcB_BD"/>
</dbReference>
<dbReference type="InterPro" id="IPR041079">
    <property type="entry name" value="Neuraminidase-like"/>
</dbReference>
<organism evidence="7 8">
    <name type="scientific">Vibrio parahaemolyticus</name>
    <dbReference type="NCBI Taxonomy" id="670"/>
    <lineage>
        <taxon>Bacteria</taxon>
        <taxon>Pseudomonadati</taxon>
        <taxon>Pseudomonadota</taxon>
        <taxon>Gammaproteobacteria</taxon>
        <taxon>Vibrionales</taxon>
        <taxon>Vibrionaceae</taxon>
        <taxon>Vibrio</taxon>
    </lineage>
</organism>
<dbReference type="EMBL" id="CP114198">
    <property type="protein sequence ID" value="WAT93970.1"/>
    <property type="molecule type" value="Genomic_DNA"/>
</dbReference>
<keyword evidence="1" id="KW-0843">Virulence</keyword>
<evidence type="ECO:0000256" key="2">
    <source>
        <dbReference type="SAM" id="Coils"/>
    </source>
</evidence>
<keyword evidence="7" id="KW-0614">Plasmid</keyword>
<dbReference type="Proteomes" id="UP001156560">
    <property type="component" value="Plasmid pHLC"/>
</dbReference>
<evidence type="ECO:0000259" key="3">
    <source>
        <dbReference type="Pfam" id="PF18276"/>
    </source>
</evidence>
<feature type="domain" description="TcA receptor binding" evidence="5">
    <location>
        <begin position="1652"/>
        <end position="1781"/>
    </location>
</feature>
<evidence type="ECO:0000256" key="1">
    <source>
        <dbReference type="ARBA" id="ARBA00023026"/>
    </source>
</evidence>
<evidence type="ECO:0000259" key="4">
    <source>
        <dbReference type="Pfam" id="PF18413"/>
    </source>
</evidence>
<dbReference type="Pfam" id="PF03538">
    <property type="entry name" value="VRP1"/>
    <property type="match status" value="1"/>
</dbReference>
<dbReference type="InterPro" id="IPR041568">
    <property type="entry name" value="TcA_RBD"/>
</dbReference>
<dbReference type="InterPro" id="IPR046839">
    <property type="entry name" value="ABC_toxin_N"/>
</dbReference>
<dbReference type="RefSeq" id="WP_269169668.1">
    <property type="nucleotide sequence ID" value="NZ_CP114198.1"/>
</dbReference>
<feature type="coiled-coil region" evidence="2">
    <location>
        <begin position="2082"/>
        <end position="2121"/>
    </location>
</feature>
<sequence>MSNRSPSSQLFEHHSASLEKMDYTSPMDIAASTFSSFFQQCRGCLSKSEAKQVYREAKSYRQQLQAKTRKVLTHSNPQLKHVQHLAIDSLQQESLDYEALFGQRADAYVSESSVASMFSPAAYLTELYREGKQLHTSDQPQYLDKRRPDLKSLSLSQSSLDTEVTTLALSNEILLNTIQNRTDKNANQVYDSLASTAYPFDLPYHKPFTNIETALTRQNSSFEALAQALAPSQSVGAFPINTRTAYANHLSPGLRKLLLEPIPSESEEAELNSALLRHFGTADIEQLSDVEYFCQRVDITRAELDAYLALPGFVQSLNTFSSHRFTTEPIPVNPETYGASYVNDTSIEGNFIAVIDDSLRWDTSTLMSTGGATSECNLLPNVDGDKIRFIYKFTKHYTSTGWDSLTVRVNRKVVETRAVYDSYQNWLEFFVPLAGNMSGKIEIEHHPEWSTLTYTKSHQGLSATALIRLSKVIRYTQKTGLSPAALDSLIALSQGSAATVSDITENTLLLSARALEYQQRYSLSEDDALVLAGADINAYAPAGELSQFDRLFNNPPLNDVAFTTNDANDTISFDPDDTAYVQERAVLKRALGVDDAGLATLAAIVDHDDFAWARSLANLSTLYRVGLWARMHDLTPQELQRLLQLNGKKEDLLFASNTLLADYLDAIYNTSQWLVAQQLSVAELNVMTTNVYPETMTSEVDGFIRTLYQALKANNVASISEIDSLHQLLAPHIAATFGLDNVDSAITQQVWVEQIAVDQGLSLTDMASFCDAIVSYCEIDTPTSESAQLVTFSQALGQLAFIIQYWKLNAAALKLAVNKPSTLGSNLTDKLALNLNTQQALNRYKTLQLCAGEAISECLTLLDTNQLDTAVLARWLDMPESEVAEAAKCVGADSANLNASQAVFMMEWLDQSVSLGLSVQALGDLLNSEIDQPYSEWQNLTGALVAGMTDSSKRNQMNILLGESLSTALCAYFINTVAPSLPSSISIKNRDELFDYLLIDNQVSGQITTTRLAEAISSVQLYINRCLQGLEESVDRNQLVEAFFTQWNSYNKRYSTWAGVSKLAYYPENYIDPTLRYNQSGLQGELLNELNQSQLNKDSVETAYSNYLNGFEGIANLKVLCGYHHAAELNKGLSYFVGRSTATPYRYYWRSLNHDSGDGVGGYLASAWTDWEEIQGQITPINDEVRPVLFNNRLYIAWVSQQMVSDEGAPSGEPSGEPNLKAQYILQLSHRKINGSWAPAMSFMLPDIPESFFDHEQPKFNLYLSYHSLQDAILFMLYDPSLVPNNYDGIGVEGPAYGGFIYNNMENELITGEAWSSIYSLYSHNLNNRYKPNKLIRYINAVSYAVNVTPSTPSDTTEPEWLVVNNVDIVDEGVDNLNLPIELSYTAQAVIQITDLSSEPDAVLEYEEIEEDVGTEFNVDSLEVTVTKVDHSFRFRLRTVITTYPDAFGNNPGSITVYFDGAVRIIPAGPARTHVVDDLELSVPWMITGGSLNRYARVSVISEYEPFQPQQRWVQHFTFGHSRYIPGREYTYSWGEEEITLRNDATTDISKDYSFDINGDGLEQTRTLTVRQDKVLVYEKDFKINVTKTDAVITNPTDNIVIVNGDNQASYLENNTHPKRTRLNTLFAHELVMRAQSGLDNVLSWDTQQLPEPKLGDGTYVKLVFEPYDPQIHGNSKEFTIYNIEVFKGLDAFPVASGTLSKDQKTEVQFFLSRHPDAYGDKDHLYVKAQYQSGWTGRILFDRTEDTDDLAPKGWYLKGELFEGLDSAQALQDKTEPMDFNGANGLYFWELFYYTPMMVAEKLLQSQNFEEAERWLKYVFSPEGYLEGKFPERHHVDRQWNSRPLEEDTAWDETQADSTDPDVVAQADPMHYKVTTFMKLLDLLIARGDMAYRQLERDTLAEAKMWYLSALQLLGPQPDLPEQGNWSNPTLSQAASDTTMQQSLMLMERLVRGETSELTTLEARTANSLTALFLPSQNDKLKGYWQTLELRLFNLRHNLSIDGQPLTLPLFAAPADPKALQNAAAASAGGSDALPNNAAISIQRFPVMLESARNLVGQLIQYGSTLSSVLERKDSEALNALLQTQAQELMQYSQQLQDKTIEQLQAEQKVLSASLDAATTRRDSYQELLNEGISTIERQSINERIASSSMSVAANAMRSAGAVLDMAPNVFGMAVGGSRWGAVTSAIASGMDISAIGLATAADAHSMTEQYRRRQQEWSIQRDSAAHECAQLEAQQHSLAVQLEAAQLQRDYVAAQQAQTQTQLDFLKTKFSNVELYSWMQGRLSAVFYQFYDLTVARCMRAELGYQWETQDPSFFIQPGAWDGNHAGLLSGEALLLNLAQMESAYLEWDGRALEVNRTVSMAKEMGVDSAGFNAEVNQVLNDAVSSLQPHTLEMVEIMGTESKVFTASIDLNALAIADDYPDAMLSNSGSSVRRIKQISVSLPALLGPYEDIQAVLGYSGNGNGIHQSCTHTAISHGINDSGQFQLDFNDSKYLPFEGLPINGDGSAKLTLSFPHAGDTGKQRSILQSLNDIVLHIRYTILTD</sequence>
<dbReference type="Pfam" id="PF20220">
    <property type="entry name" value="ABC_toxin_N"/>
    <property type="match status" value="1"/>
</dbReference>
<feature type="domain" description="Neuraminidase-like" evidence="4">
    <location>
        <begin position="1117"/>
        <end position="1244"/>
    </location>
</feature>
<evidence type="ECO:0000313" key="7">
    <source>
        <dbReference type="EMBL" id="WAT93970.1"/>
    </source>
</evidence>
<dbReference type="Pfam" id="PF18276">
    <property type="entry name" value="TcA_TcB_BD"/>
    <property type="match status" value="2"/>
</dbReference>
<feature type="domain" description="Tc toxin complex TcA C-terminal TcB-binding" evidence="3">
    <location>
        <begin position="2235"/>
        <end position="2364"/>
    </location>
</feature>
<accession>A0AA47LA36</accession>
<evidence type="ECO:0000259" key="6">
    <source>
        <dbReference type="Pfam" id="PF20220"/>
    </source>
</evidence>
<reference evidence="7" key="1">
    <citation type="submission" date="2022-12" db="EMBL/GenBank/DDBJ databases">
        <title>Vibrio parahaemolyticus become highly virulent by producing novel Tc toxins.</title>
        <authorList>
            <person name="Yang F."/>
            <person name="You Y."/>
            <person name="Lai Q."/>
            <person name="Xu L."/>
            <person name="Li F."/>
        </authorList>
    </citation>
    <scope>NUCLEOTIDE SEQUENCE</scope>
    <source>
        <strain evidence="7">Vp-HL-202005</strain>
        <plasmid evidence="7">pHLC</plasmid>
    </source>
</reference>
<feature type="domain" description="Tc toxin complex TcA C-terminal TcB-binding" evidence="3">
    <location>
        <begin position="2470"/>
        <end position="2540"/>
    </location>
</feature>
<proteinExistence type="predicted"/>
<name>A0AA47LA36_VIBPH</name>